<protein>
    <submittedName>
        <fullName evidence="2">Cytotoxin</fullName>
    </submittedName>
</protein>
<reference evidence="2 3" key="1">
    <citation type="journal article" date="2017" name="Appl. Environ. Microbiol.">
        <title>Parallel evolution of two clades of a major Atlantic endemic Vibrio parahaemolyticus pathogen lineage by independent acquisition of related pathogenicity islands.</title>
        <authorList>
            <person name="Xu F."/>
            <person name="Gonzalez-Escalona N."/>
            <person name="Drees K.P."/>
            <person name="Sebra R.P."/>
            <person name="Cooper V.S."/>
            <person name="Jones S.H."/>
            <person name="Whistler C.A."/>
        </authorList>
    </citation>
    <scope>NUCLEOTIDE SEQUENCE [LARGE SCALE GENOMIC DNA]</scope>
    <source>
        <strain evidence="2 3">MAVP-3</strain>
    </source>
</reference>
<dbReference type="Gene3D" id="3.60.100.10">
    <property type="entry name" value="Cytotoxic necrotizing factor, Rho-activating domain"/>
    <property type="match status" value="1"/>
</dbReference>
<dbReference type="Proteomes" id="UP000214596">
    <property type="component" value="Unassembled WGS sequence"/>
</dbReference>
<dbReference type="InterPro" id="IPR008430">
    <property type="entry name" value="CNF_Rho-act"/>
</dbReference>
<sequence length="368" mass="40231">MPILNISKFSNTEYAFVNNRKLKEPCIKVKSVRTSREGGEILFINMPSKSKYKDLRAMVKSSVVVSESNQTAASKFENNSRFNRNDINVKKADAKSITALKSGDLHILKGKGIIGMKGGDNKLPFKCTIVNDDKNGAHLSQGTNLATNGIKSMAGDSVRAAQLIPGTPLGQFYNSAPLDDSFNVVHLPNGQRGVNGLKIPLSEFYSEKKFLFSNGALSGCMTCTAIDKNNLYIFHVGKDGNDTSPWKTNVDGSSLIQKNMKMLLGQNSDSLNNGIQGLIDYCSKNFDKAIIQYCGHGEQYSGRKNIHLFDYNTPQKNNPLRVGNNLTLISHSDNGSLSISTLCDDMIINSKTCETNSVNSKLVLLKNG</sequence>
<dbReference type="RefSeq" id="WP_005478047.1">
    <property type="nucleotide sequence ID" value="NZ_CAMFGX010000004.1"/>
</dbReference>
<dbReference type="InterPro" id="IPR037040">
    <property type="entry name" value="CNF_Rho-act_sf"/>
</dbReference>
<evidence type="ECO:0000313" key="2">
    <source>
        <dbReference type="EMBL" id="OXE34109.1"/>
    </source>
</evidence>
<gene>
    <name evidence="2" type="ORF">CA163_03980</name>
</gene>
<dbReference type="OrthoDB" id="6463972at2"/>
<dbReference type="Pfam" id="PF05785">
    <property type="entry name" value="CNF1"/>
    <property type="match status" value="1"/>
</dbReference>
<dbReference type="AlphaFoldDB" id="A0A0L8SY84"/>
<dbReference type="OMA" id="TYCGHGE"/>
<organism evidence="2 3">
    <name type="scientific">Vibrio parahaemolyticus</name>
    <dbReference type="NCBI Taxonomy" id="670"/>
    <lineage>
        <taxon>Bacteria</taxon>
        <taxon>Pseudomonadati</taxon>
        <taxon>Pseudomonadota</taxon>
        <taxon>Gammaproteobacteria</taxon>
        <taxon>Vibrionales</taxon>
        <taxon>Vibrionaceae</taxon>
        <taxon>Vibrio</taxon>
    </lineage>
</organism>
<evidence type="ECO:0000259" key="1">
    <source>
        <dbReference type="Pfam" id="PF05785"/>
    </source>
</evidence>
<accession>A0A0L8SY84</accession>
<evidence type="ECO:0000313" key="3">
    <source>
        <dbReference type="Proteomes" id="UP000214596"/>
    </source>
</evidence>
<feature type="domain" description="Cytotoxic necrotizing factor Rho-activating" evidence="1">
    <location>
        <begin position="151"/>
        <end position="359"/>
    </location>
</feature>
<dbReference type="SMR" id="A0A0L8SY84"/>
<dbReference type="CDD" id="cd16834">
    <property type="entry name" value="CNF1-like"/>
    <property type="match status" value="1"/>
</dbReference>
<name>A0A0L8SY84_VIBPH</name>
<dbReference type="SUPFAM" id="SSF64438">
    <property type="entry name" value="CNF1/YfiH-like putative cysteine hydrolases"/>
    <property type="match status" value="1"/>
</dbReference>
<dbReference type="InterPro" id="IPR011324">
    <property type="entry name" value="Cytotoxic_necrot_fac-like_cat"/>
</dbReference>
<proteinExistence type="predicted"/>
<dbReference type="GeneID" id="1192017"/>
<dbReference type="EMBL" id="NIXT01000128">
    <property type="protein sequence ID" value="OXE34109.1"/>
    <property type="molecule type" value="Genomic_DNA"/>
</dbReference>
<comment type="caution">
    <text evidence="2">The sequence shown here is derived from an EMBL/GenBank/DDBJ whole genome shotgun (WGS) entry which is preliminary data.</text>
</comment>